<protein>
    <submittedName>
        <fullName evidence="1">Uncharacterized protein</fullName>
    </submittedName>
</protein>
<accession>W4ITQ5</accession>
<dbReference type="SMART" id="SM00015">
    <property type="entry name" value="IQ"/>
    <property type="match status" value="1"/>
</dbReference>
<evidence type="ECO:0000313" key="2">
    <source>
        <dbReference type="Proteomes" id="UP000019103"/>
    </source>
</evidence>
<organism evidence="1 2">
    <name type="scientific">Plasmodium falciparum (isolate Palo Alto / Uganda)</name>
    <dbReference type="NCBI Taxonomy" id="57270"/>
    <lineage>
        <taxon>Eukaryota</taxon>
        <taxon>Sar</taxon>
        <taxon>Alveolata</taxon>
        <taxon>Apicomplexa</taxon>
        <taxon>Aconoidasida</taxon>
        <taxon>Haemosporida</taxon>
        <taxon>Plasmodiidae</taxon>
        <taxon>Plasmodium</taxon>
        <taxon>Plasmodium (Laverania)</taxon>
    </lineage>
</organism>
<dbReference type="Proteomes" id="UP000019103">
    <property type="component" value="Unassembled WGS sequence"/>
</dbReference>
<dbReference type="Pfam" id="PF00612">
    <property type="entry name" value="IQ"/>
    <property type="match status" value="1"/>
</dbReference>
<gene>
    <name evidence="1" type="ORF">PFUGPA_05039</name>
</gene>
<dbReference type="PROSITE" id="PS50096">
    <property type="entry name" value="IQ"/>
    <property type="match status" value="1"/>
</dbReference>
<dbReference type="Gene3D" id="1.20.5.190">
    <property type="match status" value="1"/>
</dbReference>
<reference evidence="1 2" key="1">
    <citation type="submission" date="2013-02" db="EMBL/GenBank/DDBJ databases">
        <title>The Genome Annotation of Plasmodium falciparum Palo Alto/Uganda.</title>
        <authorList>
            <consortium name="The Broad Institute Genome Sequencing Platform"/>
            <consortium name="The Broad Institute Genome Sequencing Center for Infectious Disease"/>
            <person name="Neafsey D."/>
            <person name="Hoffman S."/>
            <person name="Volkman S."/>
            <person name="Rosenthal P."/>
            <person name="Walker B."/>
            <person name="Young S.K."/>
            <person name="Zeng Q."/>
            <person name="Gargeya S."/>
            <person name="Fitzgerald M."/>
            <person name="Haas B."/>
            <person name="Abouelleil A."/>
            <person name="Allen A.W."/>
            <person name="Alvarado L."/>
            <person name="Arachchi H.M."/>
            <person name="Berlin A.M."/>
            <person name="Chapman S.B."/>
            <person name="Gainer-Dewar J."/>
            <person name="Goldberg J."/>
            <person name="Griggs A."/>
            <person name="Gujja S."/>
            <person name="Hansen M."/>
            <person name="Howarth C."/>
            <person name="Imamovic A."/>
            <person name="Ireland A."/>
            <person name="Larimer J."/>
            <person name="McCowan C."/>
            <person name="Murphy C."/>
            <person name="Pearson M."/>
            <person name="Poon T.W."/>
            <person name="Priest M."/>
            <person name="Roberts A."/>
            <person name="Saif S."/>
            <person name="Shea T."/>
            <person name="Sisk P."/>
            <person name="Sykes S."/>
            <person name="Wortman J."/>
            <person name="Nusbaum C."/>
            <person name="Birren B."/>
        </authorList>
    </citation>
    <scope>NUCLEOTIDE SEQUENCE [LARGE SCALE GENOMIC DNA]</scope>
    <source>
        <strain evidence="1 2">Palo Alto/Uganda</strain>
    </source>
</reference>
<sequence length="44" mass="5409">MSLIRTLYKYLEKKQNKEKEIQAAILIQKCFRGFVVRKKYLIFK</sequence>
<dbReference type="EMBL" id="KI927387">
    <property type="protein sequence ID" value="ETW52732.1"/>
    <property type="molecule type" value="Genomic_DNA"/>
</dbReference>
<proteinExistence type="predicted"/>
<evidence type="ECO:0000313" key="1">
    <source>
        <dbReference type="EMBL" id="ETW52732.1"/>
    </source>
</evidence>
<dbReference type="AlphaFoldDB" id="W4ITQ5"/>
<reference evidence="1 2" key="2">
    <citation type="submission" date="2013-02" db="EMBL/GenBank/DDBJ databases">
        <title>The Genome Sequence of Plasmodium falciparum Palo Alto/Uganda.</title>
        <authorList>
            <consortium name="The Broad Institute Genome Sequencing Platform"/>
            <consortium name="The Broad Institute Genome Sequencing Center for Infectious Disease"/>
            <person name="Neafsey D."/>
            <person name="Cheeseman I."/>
            <person name="Volkman S."/>
            <person name="Adams J."/>
            <person name="Walker B."/>
            <person name="Young S.K."/>
            <person name="Zeng Q."/>
            <person name="Gargeya S."/>
            <person name="Fitzgerald M."/>
            <person name="Haas B."/>
            <person name="Abouelleil A."/>
            <person name="Alvarado L."/>
            <person name="Arachchi H.M."/>
            <person name="Berlin A.M."/>
            <person name="Chapman S.B."/>
            <person name="Dewar J."/>
            <person name="Goldberg J."/>
            <person name="Griggs A."/>
            <person name="Gujja S."/>
            <person name="Hansen M."/>
            <person name="Howarth C."/>
            <person name="Imamovic A."/>
            <person name="Larimer J."/>
            <person name="McCowan C."/>
            <person name="Murphy C."/>
            <person name="Neiman D."/>
            <person name="Pearson M."/>
            <person name="Priest M."/>
            <person name="Roberts A."/>
            <person name="Saif S."/>
            <person name="Shea T."/>
            <person name="Sisk P."/>
            <person name="Sykes S."/>
            <person name="Wortman J."/>
            <person name="Nusbaum C."/>
            <person name="Birren B."/>
        </authorList>
    </citation>
    <scope>NUCLEOTIDE SEQUENCE [LARGE SCALE GENOMIC DNA]</scope>
    <source>
        <strain evidence="1 2">Palo Alto/Uganda</strain>
    </source>
</reference>
<dbReference type="InterPro" id="IPR000048">
    <property type="entry name" value="IQ_motif_EF-hand-BS"/>
</dbReference>
<name>W4ITQ5_PLAFP</name>